<dbReference type="InterPro" id="IPR029058">
    <property type="entry name" value="AB_hydrolase_fold"/>
</dbReference>
<dbReference type="AlphaFoldDB" id="A0A1Q8CMG3"/>
<accession>A0A1Q8CMG3</accession>
<dbReference type="PANTHER" id="PTHR48098">
    <property type="entry name" value="ENTEROCHELIN ESTERASE-RELATED"/>
    <property type="match status" value="1"/>
</dbReference>
<dbReference type="InterPro" id="IPR050583">
    <property type="entry name" value="Mycobacterial_A85_antigen"/>
</dbReference>
<evidence type="ECO:0000313" key="3">
    <source>
        <dbReference type="Proteomes" id="UP000185596"/>
    </source>
</evidence>
<dbReference type="PANTHER" id="PTHR48098:SF1">
    <property type="entry name" value="DIACYLGLYCEROL ACYLTRANSFERASE_MYCOLYLTRANSFERASE AG85A"/>
    <property type="match status" value="1"/>
</dbReference>
<organism evidence="2 3">
    <name type="scientific">Actinophytocola xanthii</name>
    <dbReference type="NCBI Taxonomy" id="1912961"/>
    <lineage>
        <taxon>Bacteria</taxon>
        <taxon>Bacillati</taxon>
        <taxon>Actinomycetota</taxon>
        <taxon>Actinomycetes</taxon>
        <taxon>Pseudonocardiales</taxon>
        <taxon>Pseudonocardiaceae</taxon>
    </lineage>
</organism>
<dbReference type="STRING" id="1912961.BU204_21700"/>
<dbReference type="RefSeq" id="WP_075127552.1">
    <property type="nucleotide sequence ID" value="NZ_MSIE01000040.1"/>
</dbReference>
<keyword evidence="1" id="KW-0732">Signal</keyword>
<dbReference type="EMBL" id="MSIE01000040">
    <property type="protein sequence ID" value="OLF15539.1"/>
    <property type="molecule type" value="Genomic_DNA"/>
</dbReference>
<dbReference type="OrthoDB" id="4510758at2"/>
<dbReference type="Proteomes" id="UP000185596">
    <property type="component" value="Unassembled WGS sequence"/>
</dbReference>
<sequence length="318" mass="35653">MRLRGLLLTLVLLFSLVLTQPASATRGGARVVHEEWLGERLVELTVRSSAVGRDVGVRLLVPRNWSRFPHREWPTLYLLHGCCDGDVGYRSWTNNTDVEELTEDSDIMVVMPEAGPAGFYSDWLEGPGWETFHLTELRRLLERRYRSGDDRAVAGLSMGGFGALSYAARHPGFFEAAASYSGVVHTTYQGETGISLVRWLLEAYSLDPDDLWGDPVTHARVWAAHNPYDLAKRLRGTPVYLSTGNGQPGPLDPPDAAPDDLERLLGEQSVALAERLRQVHVPVRTDFYGPGRHTWPYWERALHRSLPMLERAMCHGPC</sequence>
<feature type="signal peptide" evidence="1">
    <location>
        <begin position="1"/>
        <end position="24"/>
    </location>
</feature>
<dbReference type="GO" id="GO:0016747">
    <property type="term" value="F:acyltransferase activity, transferring groups other than amino-acyl groups"/>
    <property type="evidence" value="ECO:0007669"/>
    <property type="project" value="TreeGrafter"/>
</dbReference>
<evidence type="ECO:0000256" key="1">
    <source>
        <dbReference type="SAM" id="SignalP"/>
    </source>
</evidence>
<dbReference type="Pfam" id="PF00756">
    <property type="entry name" value="Esterase"/>
    <property type="match status" value="1"/>
</dbReference>
<keyword evidence="3" id="KW-1185">Reference proteome</keyword>
<evidence type="ECO:0008006" key="4">
    <source>
        <dbReference type="Google" id="ProtNLM"/>
    </source>
</evidence>
<name>A0A1Q8CMG3_9PSEU</name>
<dbReference type="InterPro" id="IPR000801">
    <property type="entry name" value="Esterase-like"/>
</dbReference>
<evidence type="ECO:0000313" key="2">
    <source>
        <dbReference type="EMBL" id="OLF15539.1"/>
    </source>
</evidence>
<reference evidence="2 3" key="1">
    <citation type="submission" date="2016-12" db="EMBL/GenBank/DDBJ databases">
        <title>The draft genome sequence of Actinophytocola sp. 11-183.</title>
        <authorList>
            <person name="Wang W."/>
            <person name="Yuan L."/>
        </authorList>
    </citation>
    <scope>NUCLEOTIDE SEQUENCE [LARGE SCALE GENOMIC DNA]</scope>
    <source>
        <strain evidence="2 3">11-183</strain>
    </source>
</reference>
<comment type="caution">
    <text evidence="2">The sequence shown here is derived from an EMBL/GenBank/DDBJ whole genome shotgun (WGS) entry which is preliminary data.</text>
</comment>
<feature type="chain" id="PRO_5012028098" description="Esterase" evidence="1">
    <location>
        <begin position="25"/>
        <end position="318"/>
    </location>
</feature>
<dbReference type="SUPFAM" id="SSF53474">
    <property type="entry name" value="alpha/beta-Hydrolases"/>
    <property type="match status" value="1"/>
</dbReference>
<proteinExistence type="predicted"/>
<dbReference type="Gene3D" id="3.40.50.1820">
    <property type="entry name" value="alpha/beta hydrolase"/>
    <property type="match status" value="1"/>
</dbReference>
<protein>
    <recommendedName>
        <fullName evidence="4">Esterase</fullName>
    </recommendedName>
</protein>
<gene>
    <name evidence="2" type="ORF">BU204_21700</name>
</gene>